<dbReference type="InterPro" id="IPR049457">
    <property type="entry name" value="Emfourin"/>
</dbReference>
<comment type="caution">
    <text evidence="1">The sequence shown here is derived from an EMBL/GenBank/DDBJ whole genome shotgun (WGS) entry which is preliminary data.</text>
</comment>
<protein>
    <submittedName>
        <fullName evidence="1">Uncharacterized protein</fullName>
    </submittedName>
</protein>
<dbReference type="Pfam" id="PF20242">
    <property type="entry name" value="Emfourin"/>
    <property type="match status" value="1"/>
</dbReference>
<sequence>MGILKIERVGGLAGFGLAGSKLRSEGQQDLSALSAADQASVENLFKGATDVHGYRPVADGFRYRITRTVDGKDQSVEVPEAAVPEALRACVTDRLD</sequence>
<evidence type="ECO:0000313" key="2">
    <source>
        <dbReference type="Proteomes" id="UP001156882"/>
    </source>
</evidence>
<dbReference type="EMBL" id="BSPC01000066">
    <property type="protein sequence ID" value="GLS22882.1"/>
    <property type="molecule type" value="Genomic_DNA"/>
</dbReference>
<name>A0ABQ6CTI0_9HYPH</name>
<dbReference type="Proteomes" id="UP001156882">
    <property type="component" value="Unassembled WGS sequence"/>
</dbReference>
<proteinExistence type="predicted"/>
<reference evidence="2" key="1">
    <citation type="journal article" date="2019" name="Int. J. Syst. Evol. Microbiol.">
        <title>The Global Catalogue of Microorganisms (GCM) 10K type strain sequencing project: providing services to taxonomists for standard genome sequencing and annotation.</title>
        <authorList>
            <consortium name="The Broad Institute Genomics Platform"/>
            <consortium name="The Broad Institute Genome Sequencing Center for Infectious Disease"/>
            <person name="Wu L."/>
            <person name="Ma J."/>
        </authorList>
    </citation>
    <scope>NUCLEOTIDE SEQUENCE [LARGE SCALE GENOMIC DNA]</scope>
    <source>
        <strain evidence="2">NBRC 101365</strain>
    </source>
</reference>
<dbReference type="RefSeq" id="WP_284315831.1">
    <property type="nucleotide sequence ID" value="NZ_BSPC01000066.1"/>
</dbReference>
<gene>
    <name evidence="1" type="ORF">GCM10007874_59020</name>
</gene>
<keyword evidence="2" id="KW-1185">Reference proteome</keyword>
<evidence type="ECO:0000313" key="1">
    <source>
        <dbReference type="EMBL" id="GLS22882.1"/>
    </source>
</evidence>
<accession>A0ABQ6CTI0</accession>
<organism evidence="1 2">
    <name type="scientific">Labrys miyagiensis</name>
    <dbReference type="NCBI Taxonomy" id="346912"/>
    <lineage>
        <taxon>Bacteria</taxon>
        <taxon>Pseudomonadati</taxon>
        <taxon>Pseudomonadota</taxon>
        <taxon>Alphaproteobacteria</taxon>
        <taxon>Hyphomicrobiales</taxon>
        <taxon>Xanthobacteraceae</taxon>
        <taxon>Labrys</taxon>
    </lineage>
</organism>